<evidence type="ECO:0000313" key="2">
    <source>
        <dbReference type="Proteomes" id="UP000031830"/>
    </source>
</evidence>
<gene>
    <name evidence="1" type="ORF">LA55_322</name>
</gene>
<dbReference type="STRING" id="28110.KU46_850"/>
<dbReference type="EMBL" id="CP009440">
    <property type="protein sequence ID" value="AJI52350.1"/>
    <property type="molecule type" value="Genomic_DNA"/>
</dbReference>
<dbReference type="KEGG" id="fpz:LA55_322"/>
<dbReference type="SUPFAM" id="SSF55785">
    <property type="entry name" value="PYP-like sensor domain (PAS domain)"/>
    <property type="match status" value="1"/>
</dbReference>
<accession>A0A0B6CU13</accession>
<evidence type="ECO:0000313" key="1">
    <source>
        <dbReference type="EMBL" id="AJI52350.1"/>
    </source>
</evidence>
<organism evidence="1 2">
    <name type="scientific">Francisella philomiragia</name>
    <dbReference type="NCBI Taxonomy" id="28110"/>
    <lineage>
        <taxon>Bacteria</taxon>
        <taxon>Pseudomonadati</taxon>
        <taxon>Pseudomonadota</taxon>
        <taxon>Gammaproteobacteria</taxon>
        <taxon>Thiotrichales</taxon>
        <taxon>Francisellaceae</taxon>
        <taxon>Francisella</taxon>
    </lineage>
</organism>
<reference evidence="1 2" key="1">
    <citation type="journal article" date="2015" name="Genome Announc.">
        <title>Genome sequencing of 18 francisella strains to aid in assay development and testing.</title>
        <authorList>
            <person name="Johnson S.L."/>
            <person name="Daligault H.E."/>
            <person name="Davenport K.W."/>
            <person name="Coyne S.R."/>
            <person name="Frey K.G."/>
            <person name="Koroleva G.I."/>
            <person name="Broomall S.M."/>
            <person name="Bishop-Lilly K.A."/>
            <person name="Bruce D.C."/>
            <person name="Chertkov O."/>
            <person name="Freitas T."/>
            <person name="Jaissle J."/>
            <person name="Ladner J.T."/>
            <person name="Rosenzweig C.N."/>
            <person name="Gibbons H.S."/>
            <person name="Palacios G.F."/>
            <person name="Redden C.L."/>
            <person name="Xu Y."/>
            <person name="Minogue T.D."/>
            <person name="Chain P.S."/>
        </authorList>
    </citation>
    <scope>NUCLEOTIDE SEQUENCE [LARGE SCALE GENOMIC DNA]</scope>
    <source>
        <strain evidence="1 2">GA01-2794</strain>
    </source>
</reference>
<name>A0A0B6CU13_9GAMM</name>
<dbReference type="Proteomes" id="UP000031830">
    <property type="component" value="Chromosome"/>
</dbReference>
<dbReference type="RefSeq" id="WP_044525596.1">
    <property type="nucleotide sequence ID" value="NZ_CP009440.1"/>
</dbReference>
<protein>
    <submittedName>
        <fullName evidence="1">Uncharacterized protein</fullName>
    </submittedName>
</protein>
<dbReference type="AlphaFoldDB" id="A0A0B6CU13"/>
<dbReference type="InterPro" id="IPR035965">
    <property type="entry name" value="PAS-like_dom_sf"/>
</dbReference>
<sequence length="234" mass="27304">MLVDKLINLKTAIDVVNDNKNSSFGYAIKNAKGQVITCNPMFLESTGVASLKELQGLSDQDIELWKDDVYDYAIGEKISIDSKSYYLSTESLANQTDIEPATILTEKIPFYDEDGKNYILVRIKILENNDLTKCRIYTLNDAPIIEFKYYFETLKFTAKEYQTLKYLIEHNLEYNQIAKLMNYTPSSIKACISKMYDNLNIYSKDYRKLNFLRSLLKYMFLPELNREISKIIRF</sequence>
<proteinExistence type="predicted"/>
<dbReference type="OrthoDB" id="9868252at2"/>